<evidence type="ECO:0000256" key="6">
    <source>
        <dbReference type="ARBA" id="ARBA00022840"/>
    </source>
</evidence>
<keyword evidence="6 9" id="KW-0067">ATP-binding</keyword>
<dbReference type="SMART" id="SM01411">
    <property type="entry name" value="Ephrin_rec_like"/>
    <property type="match status" value="2"/>
</dbReference>
<dbReference type="GO" id="GO:0005524">
    <property type="term" value="F:ATP binding"/>
    <property type="evidence" value="ECO:0007669"/>
    <property type="project" value="UniProtKB-UniRule"/>
</dbReference>
<evidence type="ECO:0000256" key="9">
    <source>
        <dbReference type="PROSITE-ProRule" id="PRU10141"/>
    </source>
</evidence>
<evidence type="ECO:0000256" key="1">
    <source>
        <dbReference type="ARBA" id="ARBA00004479"/>
    </source>
</evidence>
<dbReference type="STRING" id="400727.A0A2T7NSE5"/>
<dbReference type="Gene3D" id="2.10.50.10">
    <property type="entry name" value="Tumor Necrosis Factor Receptor, subunit A, domain 2"/>
    <property type="match status" value="2"/>
</dbReference>
<dbReference type="Pfam" id="PF07699">
    <property type="entry name" value="Ephrin_rec_like"/>
    <property type="match status" value="2"/>
</dbReference>
<dbReference type="InterPro" id="IPR011641">
    <property type="entry name" value="Tyr-kin_ephrin_A/B_rcpt-like"/>
</dbReference>
<dbReference type="PANTHER" id="PTHR24416">
    <property type="entry name" value="TYROSINE-PROTEIN KINASE RECEPTOR"/>
    <property type="match status" value="1"/>
</dbReference>
<sequence length="734" mass="81467">MTSLRHLTGERLRCPLFSGCEQGQLESMRCEWCPPFQRPLAGQGSCQCMEGYEYVEESNGPCQPCPNGFYKPEVDNSACIRCLKHSVTLTEGASACVCAKGYTESENRECKACPRNTYKEQHGPHSCRQCPEFSTSPAGSTSIEQCTCRQGHKVVTGLDTVTCQGAPNVSEKGSGEREHVTGTGGLDLGKSGKPLITTRGLYTYVTSEHLPSTGGPQQIQPESMVAIGVGIVVVMATVIVIMLLSLLCARRQRVCFRCFGLQYSPLKVEVTVDSGIVTHSTSSFRQPIKRLHVGHLIGKGAFGQVHEGVVRLSHHDSKDWTRVAVKRLKDKASEDERQILQQELEQMLLVGHHPNIIRLLGSCVHQGEIQQEVKAVISNKQCSHSSSAGNLYIIMELATGGDLLSYLRNQKLRHEQYVSVAPDGTVSEQKVLQVTTHSDLMLFAWHIARGMSHLESVKCIHRDLAARNCLLTSGPVAKLSDFGLSKDVYENGYYFRKSKGRIPYKWLSPEALLWGQYSSKSDVWSYGILLWEVATFGGTPYAGIPPDRICDMHQSHYRLPQPPSCPDPLYRVMRCCWQEDPRKRPTFRRLCDVLELFVQNSSDRKYLDLQPHTSPLQASDLDSGADCPLGPSRFGRRAPSLSSSKRLSTEVTYVPPGTYFRSGDTEDRHPDGGGTDIDLEMELEPILRELGSQWSDTGTTHAQWQEEPSLATHALDTDNTSGYFSNTRALVQVL</sequence>
<evidence type="ECO:0000256" key="4">
    <source>
        <dbReference type="ARBA" id="ARBA00022741"/>
    </source>
</evidence>
<dbReference type="Pfam" id="PF07714">
    <property type="entry name" value="PK_Tyr_Ser-Thr"/>
    <property type="match status" value="1"/>
</dbReference>
<dbReference type="PROSITE" id="PS00109">
    <property type="entry name" value="PROTEIN_KINASE_TYR"/>
    <property type="match status" value="1"/>
</dbReference>
<dbReference type="PANTHER" id="PTHR24416:SF622">
    <property type="entry name" value="PROTEIN KINASE DOMAIN-CONTAINING PROTEIN"/>
    <property type="match status" value="1"/>
</dbReference>
<evidence type="ECO:0000313" key="13">
    <source>
        <dbReference type="EMBL" id="PVD24076.1"/>
    </source>
</evidence>
<dbReference type="SMART" id="SM00219">
    <property type="entry name" value="TyrKc"/>
    <property type="match status" value="1"/>
</dbReference>
<keyword evidence="5" id="KW-0418">Kinase</keyword>
<dbReference type="InterPro" id="IPR008266">
    <property type="entry name" value="Tyr_kinase_AS"/>
</dbReference>
<dbReference type="GO" id="GO:0005886">
    <property type="term" value="C:plasma membrane"/>
    <property type="evidence" value="ECO:0007669"/>
    <property type="project" value="TreeGrafter"/>
</dbReference>
<evidence type="ECO:0000256" key="3">
    <source>
        <dbReference type="ARBA" id="ARBA00022679"/>
    </source>
</evidence>
<comment type="caution">
    <text evidence="13">The sequence shown here is derived from an EMBL/GenBank/DDBJ whole genome shotgun (WGS) entry which is preliminary data.</text>
</comment>
<dbReference type="InterPro" id="IPR001245">
    <property type="entry name" value="Ser-Thr/Tyr_kinase_cat_dom"/>
</dbReference>
<organism evidence="13 14">
    <name type="scientific">Pomacea canaliculata</name>
    <name type="common">Golden apple snail</name>
    <dbReference type="NCBI Taxonomy" id="400727"/>
    <lineage>
        <taxon>Eukaryota</taxon>
        <taxon>Metazoa</taxon>
        <taxon>Spiralia</taxon>
        <taxon>Lophotrochozoa</taxon>
        <taxon>Mollusca</taxon>
        <taxon>Gastropoda</taxon>
        <taxon>Caenogastropoda</taxon>
        <taxon>Architaenioglossa</taxon>
        <taxon>Ampullarioidea</taxon>
        <taxon>Ampullariidae</taxon>
        <taxon>Pomacea</taxon>
    </lineage>
</organism>
<dbReference type="OrthoDB" id="5984265at2759"/>
<dbReference type="InterPro" id="IPR011009">
    <property type="entry name" value="Kinase-like_dom_sf"/>
</dbReference>
<dbReference type="InterPro" id="IPR000719">
    <property type="entry name" value="Prot_kinase_dom"/>
</dbReference>
<dbReference type="CDD" id="cd00192">
    <property type="entry name" value="PTKc"/>
    <property type="match status" value="1"/>
</dbReference>
<evidence type="ECO:0000256" key="2">
    <source>
        <dbReference type="ARBA" id="ARBA00022553"/>
    </source>
</evidence>
<reference evidence="13 14" key="1">
    <citation type="submission" date="2018-04" db="EMBL/GenBank/DDBJ databases">
        <title>The genome of golden apple snail Pomacea canaliculata provides insight into stress tolerance and invasive adaptation.</title>
        <authorList>
            <person name="Liu C."/>
            <person name="Liu B."/>
            <person name="Ren Y."/>
            <person name="Zhang Y."/>
            <person name="Wang H."/>
            <person name="Li S."/>
            <person name="Jiang F."/>
            <person name="Yin L."/>
            <person name="Zhang G."/>
            <person name="Qian W."/>
            <person name="Fan W."/>
        </authorList>
    </citation>
    <scope>NUCLEOTIDE SEQUENCE [LARGE SCALE GENOMIC DNA]</scope>
    <source>
        <strain evidence="13">SZHN2017</strain>
        <tissue evidence="13">Muscle</tissue>
    </source>
</reference>
<dbReference type="InterPro" id="IPR009030">
    <property type="entry name" value="Growth_fac_rcpt_cys_sf"/>
</dbReference>
<keyword evidence="3" id="KW-0808">Transferase</keyword>
<feature type="region of interest" description="Disordered" evidence="10">
    <location>
        <begin position="169"/>
        <end position="188"/>
    </location>
</feature>
<comment type="catalytic activity">
    <reaction evidence="8">
        <text>L-tyrosyl-[protein] + ATP = O-phospho-L-tyrosyl-[protein] + ADP + H(+)</text>
        <dbReference type="Rhea" id="RHEA:10596"/>
        <dbReference type="Rhea" id="RHEA-COMP:10136"/>
        <dbReference type="Rhea" id="RHEA-COMP:20101"/>
        <dbReference type="ChEBI" id="CHEBI:15378"/>
        <dbReference type="ChEBI" id="CHEBI:30616"/>
        <dbReference type="ChEBI" id="CHEBI:46858"/>
        <dbReference type="ChEBI" id="CHEBI:61978"/>
        <dbReference type="ChEBI" id="CHEBI:456216"/>
        <dbReference type="EC" id="2.7.10.1"/>
    </reaction>
</comment>
<dbReference type="PRINTS" id="PR00109">
    <property type="entry name" value="TYRKINASE"/>
</dbReference>
<feature type="domain" description="Protein kinase" evidence="12">
    <location>
        <begin position="291"/>
        <end position="598"/>
    </location>
</feature>
<keyword evidence="4 9" id="KW-0547">Nucleotide-binding</keyword>
<dbReference type="PROSITE" id="PS00107">
    <property type="entry name" value="PROTEIN_KINASE_ATP"/>
    <property type="match status" value="1"/>
</dbReference>
<dbReference type="InterPro" id="IPR017441">
    <property type="entry name" value="Protein_kinase_ATP_BS"/>
</dbReference>
<dbReference type="FunFam" id="1.10.510.10:FF:000554">
    <property type="entry name" value="Predicted protein"/>
    <property type="match status" value="1"/>
</dbReference>
<dbReference type="GO" id="GO:0007169">
    <property type="term" value="P:cell surface receptor protein tyrosine kinase signaling pathway"/>
    <property type="evidence" value="ECO:0007669"/>
    <property type="project" value="TreeGrafter"/>
</dbReference>
<dbReference type="Gene3D" id="1.10.510.10">
    <property type="entry name" value="Transferase(Phosphotransferase) domain 1"/>
    <property type="match status" value="1"/>
</dbReference>
<name>A0A2T7NSE5_POMCA</name>
<dbReference type="Gene3D" id="3.30.200.20">
    <property type="entry name" value="Phosphorylase Kinase, domain 1"/>
    <property type="match status" value="1"/>
</dbReference>
<proteinExistence type="predicted"/>
<dbReference type="GO" id="GO:0043235">
    <property type="term" value="C:receptor complex"/>
    <property type="evidence" value="ECO:0007669"/>
    <property type="project" value="TreeGrafter"/>
</dbReference>
<dbReference type="EMBL" id="PZQS01000009">
    <property type="protein sequence ID" value="PVD24076.1"/>
    <property type="molecule type" value="Genomic_DNA"/>
</dbReference>
<feature type="transmembrane region" description="Helical" evidence="11">
    <location>
        <begin position="224"/>
        <end position="247"/>
    </location>
</feature>
<keyword evidence="2" id="KW-0597">Phosphoprotein</keyword>
<keyword evidence="11" id="KW-0812">Transmembrane</keyword>
<dbReference type="GO" id="GO:0004714">
    <property type="term" value="F:transmembrane receptor protein tyrosine kinase activity"/>
    <property type="evidence" value="ECO:0007669"/>
    <property type="project" value="UniProtKB-EC"/>
</dbReference>
<accession>A0A2T7NSE5</accession>
<evidence type="ECO:0000256" key="5">
    <source>
        <dbReference type="ARBA" id="ARBA00022777"/>
    </source>
</evidence>
<dbReference type="SUPFAM" id="SSF56112">
    <property type="entry name" value="Protein kinase-like (PK-like)"/>
    <property type="match status" value="1"/>
</dbReference>
<evidence type="ECO:0000256" key="10">
    <source>
        <dbReference type="SAM" id="MobiDB-lite"/>
    </source>
</evidence>
<evidence type="ECO:0000256" key="8">
    <source>
        <dbReference type="ARBA" id="ARBA00051243"/>
    </source>
</evidence>
<keyword evidence="7" id="KW-0829">Tyrosine-protein kinase</keyword>
<dbReference type="InterPro" id="IPR050122">
    <property type="entry name" value="RTK"/>
</dbReference>
<keyword evidence="11" id="KW-1133">Transmembrane helix</keyword>
<dbReference type="AlphaFoldDB" id="A0A2T7NSE5"/>
<evidence type="ECO:0000259" key="12">
    <source>
        <dbReference type="PROSITE" id="PS50011"/>
    </source>
</evidence>
<dbReference type="PROSITE" id="PS50011">
    <property type="entry name" value="PROTEIN_KINASE_DOM"/>
    <property type="match status" value="1"/>
</dbReference>
<feature type="binding site" evidence="9">
    <location>
        <position position="326"/>
    </location>
    <ligand>
        <name>ATP</name>
        <dbReference type="ChEBI" id="CHEBI:30616"/>
    </ligand>
</feature>
<dbReference type="SUPFAM" id="SSF57184">
    <property type="entry name" value="Growth factor receptor domain"/>
    <property type="match status" value="1"/>
</dbReference>
<keyword evidence="14" id="KW-1185">Reference proteome</keyword>
<evidence type="ECO:0000256" key="7">
    <source>
        <dbReference type="ARBA" id="ARBA00023137"/>
    </source>
</evidence>
<dbReference type="Proteomes" id="UP000245119">
    <property type="component" value="Linkage Group LG9"/>
</dbReference>
<gene>
    <name evidence="13" type="ORF">C0Q70_14546</name>
</gene>
<protein>
    <recommendedName>
        <fullName evidence="12">Protein kinase domain-containing protein</fullName>
    </recommendedName>
</protein>
<evidence type="ECO:0000256" key="11">
    <source>
        <dbReference type="SAM" id="Phobius"/>
    </source>
</evidence>
<comment type="subcellular location">
    <subcellularLocation>
        <location evidence="1">Membrane</location>
        <topology evidence="1">Single-pass type I membrane protein</topology>
    </subcellularLocation>
</comment>
<evidence type="ECO:0000313" key="14">
    <source>
        <dbReference type="Proteomes" id="UP000245119"/>
    </source>
</evidence>
<dbReference type="InterPro" id="IPR020635">
    <property type="entry name" value="Tyr_kinase_cat_dom"/>
</dbReference>
<keyword evidence="11" id="KW-0472">Membrane</keyword>